<dbReference type="Gene3D" id="3.20.20.70">
    <property type="entry name" value="Aldolase class I"/>
    <property type="match status" value="1"/>
</dbReference>
<reference evidence="1" key="1">
    <citation type="journal article" date="2019" name="Sci. Rep.">
        <title>Draft genome of Tanacetum cinerariifolium, the natural source of mosquito coil.</title>
        <authorList>
            <person name="Yamashiro T."/>
            <person name="Shiraishi A."/>
            <person name="Satake H."/>
            <person name="Nakayama K."/>
        </authorList>
    </citation>
    <scope>NUCLEOTIDE SEQUENCE</scope>
</reference>
<feature type="non-terminal residue" evidence="1">
    <location>
        <position position="1"/>
    </location>
</feature>
<gene>
    <name evidence="1" type="ORF">Tci_686313</name>
</gene>
<dbReference type="EMBL" id="BKCJ010561544">
    <property type="protein sequence ID" value="GFB14342.1"/>
    <property type="molecule type" value="Genomic_DNA"/>
</dbReference>
<accession>A0A699KWG5</accession>
<name>A0A699KWG5_TANCI</name>
<organism evidence="1">
    <name type="scientific">Tanacetum cinerariifolium</name>
    <name type="common">Dalmatian daisy</name>
    <name type="synonym">Chrysanthemum cinerariifolium</name>
    <dbReference type="NCBI Taxonomy" id="118510"/>
    <lineage>
        <taxon>Eukaryota</taxon>
        <taxon>Viridiplantae</taxon>
        <taxon>Streptophyta</taxon>
        <taxon>Embryophyta</taxon>
        <taxon>Tracheophyta</taxon>
        <taxon>Spermatophyta</taxon>
        <taxon>Magnoliopsida</taxon>
        <taxon>eudicotyledons</taxon>
        <taxon>Gunneridae</taxon>
        <taxon>Pentapetalae</taxon>
        <taxon>asterids</taxon>
        <taxon>campanulids</taxon>
        <taxon>Asterales</taxon>
        <taxon>Asteraceae</taxon>
        <taxon>Asteroideae</taxon>
        <taxon>Anthemideae</taxon>
        <taxon>Anthemidinae</taxon>
        <taxon>Tanacetum</taxon>
    </lineage>
</organism>
<sequence>EYHGNNPGMSKLLPKVVREKRESAYSIYQQHLANRPINWERESDASIDGCFCTGVRSLGDISWETYKAIAIAMNE</sequence>
<dbReference type="InterPro" id="IPR013785">
    <property type="entry name" value="Aldolase_TIM"/>
</dbReference>
<dbReference type="AlphaFoldDB" id="A0A699KWG5"/>
<comment type="caution">
    <text evidence="1">The sequence shown here is derived from an EMBL/GenBank/DDBJ whole genome shotgun (WGS) entry which is preliminary data.</text>
</comment>
<proteinExistence type="predicted"/>
<protein>
    <submittedName>
        <fullName evidence="1">Ferredoxin-dependent glutamate synthase, chloroplastic</fullName>
    </submittedName>
</protein>
<evidence type="ECO:0000313" key="1">
    <source>
        <dbReference type="EMBL" id="GFB14342.1"/>
    </source>
</evidence>